<keyword evidence="1" id="KW-1185">Reference proteome</keyword>
<dbReference type="Proteomes" id="UP000887574">
    <property type="component" value="Unplaced"/>
</dbReference>
<accession>A0A915E4A6</accession>
<evidence type="ECO:0000313" key="1">
    <source>
        <dbReference type="Proteomes" id="UP000887574"/>
    </source>
</evidence>
<dbReference type="WBParaSite" id="jg2682">
    <property type="protein sequence ID" value="jg2682"/>
    <property type="gene ID" value="jg2682"/>
</dbReference>
<evidence type="ECO:0000313" key="2">
    <source>
        <dbReference type="WBParaSite" id="jg2682"/>
    </source>
</evidence>
<name>A0A915E4A6_9BILA</name>
<dbReference type="AlphaFoldDB" id="A0A915E4A6"/>
<proteinExistence type="predicted"/>
<sequence length="167" mass="18971">MVSGVPKAFQTKFWVKVQREWSRINFTDHFFIEPRSTGQFLVVSQKSLALPNYPSSINETLLYTTILCNGQAHPLITMRMKASNTHSPHFYNPQPYELTVFKGSKVDRLFATPILALDKDPAATYPIKYVIEGNSIEFSLAMAEKMSVQETLKALSDTDEYSRKVAD</sequence>
<reference evidence="2" key="1">
    <citation type="submission" date="2022-11" db="UniProtKB">
        <authorList>
            <consortium name="WormBaseParasite"/>
        </authorList>
    </citation>
    <scope>IDENTIFICATION</scope>
</reference>
<organism evidence="1 2">
    <name type="scientific">Ditylenchus dipsaci</name>
    <dbReference type="NCBI Taxonomy" id="166011"/>
    <lineage>
        <taxon>Eukaryota</taxon>
        <taxon>Metazoa</taxon>
        <taxon>Ecdysozoa</taxon>
        <taxon>Nematoda</taxon>
        <taxon>Chromadorea</taxon>
        <taxon>Rhabditida</taxon>
        <taxon>Tylenchina</taxon>
        <taxon>Tylenchomorpha</taxon>
        <taxon>Sphaerularioidea</taxon>
        <taxon>Anguinidae</taxon>
        <taxon>Anguininae</taxon>
        <taxon>Ditylenchus</taxon>
    </lineage>
</organism>
<protein>
    <submittedName>
        <fullName evidence="2">Vitellogenin</fullName>
    </submittedName>
</protein>